<dbReference type="CDD" id="cd17990">
    <property type="entry name" value="DEXHc_HrpB"/>
    <property type="match status" value="1"/>
</dbReference>
<dbReference type="InterPro" id="IPR048333">
    <property type="entry name" value="HA2_WH"/>
</dbReference>
<name>C0G3Q8_9HYPH</name>
<dbReference type="InterPro" id="IPR049614">
    <property type="entry name" value="HrpB_DEXH"/>
</dbReference>
<dbReference type="NCBIfam" id="TIGR01970">
    <property type="entry name" value="DEAH_box_HrpB"/>
    <property type="match status" value="1"/>
</dbReference>
<dbReference type="GO" id="GO:0004386">
    <property type="term" value="F:helicase activity"/>
    <property type="evidence" value="ECO:0007669"/>
    <property type="project" value="UniProtKB-KW"/>
</dbReference>
<dbReference type="InterPro" id="IPR014001">
    <property type="entry name" value="Helicase_ATP-bd"/>
</dbReference>
<feature type="region of interest" description="Disordered" evidence="5">
    <location>
        <begin position="841"/>
        <end position="863"/>
    </location>
</feature>
<dbReference type="SUPFAM" id="SSF52540">
    <property type="entry name" value="P-loop containing nucleoside triphosphate hydrolases"/>
    <property type="match status" value="1"/>
</dbReference>
<evidence type="ECO:0000259" key="7">
    <source>
        <dbReference type="PROSITE" id="PS51194"/>
    </source>
</evidence>
<dbReference type="SMART" id="SM00490">
    <property type="entry name" value="HELICc"/>
    <property type="match status" value="1"/>
</dbReference>
<dbReference type="Pfam" id="PF00271">
    <property type="entry name" value="Helicase_C"/>
    <property type="match status" value="1"/>
</dbReference>
<dbReference type="Pfam" id="PF00270">
    <property type="entry name" value="DEAD"/>
    <property type="match status" value="1"/>
</dbReference>
<dbReference type="InterPro" id="IPR027417">
    <property type="entry name" value="P-loop_NTPase"/>
</dbReference>
<evidence type="ECO:0000256" key="1">
    <source>
        <dbReference type="ARBA" id="ARBA00022741"/>
    </source>
</evidence>
<keyword evidence="3 8" id="KW-0347">Helicase</keyword>
<evidence type="ECO:0000313" key="9">
    <source>
        <dbReference type="Proteomes" id="UP000003678"/>
    </source>
</evidence>
<dbReference type="GO" id="GO:0005524">
    <property type="term" value="F:ATP binding"/>
    <property type="evidence" value="ECO:0007669"/>
    <property type="project" value="UniProtKB-KW"/>
</dbReference>
<accession>C0G3Q8</accession>
<dbReference type="Pfam" id="PF08482">
    <property type="entry name" value="HrpB_C"/>
    <property type="match status" value="1"/>
</dbReference>
<dbReference type="Gene3D" id="1.20.120.1080">
    <property type="match status" value="1"/>
</dbReference>
<organism evidence="8 9">
    <name type="scientific">Brucella ceti str. Cudo</name>
    <dbReference type="NCBI Taxonomy" id="595497"/>
    <lineage>
        <taxon>Bacteria</taxon>
        <taxon>Pseudomonadati</taxon>
        <taxon>Pseudomonadota</taxon>
        <taxon>Alphaproteobacteria</taxon>
        <taxon>Hyphomicrobiales</taxon>
        <taxon>Brucellaceae</taxon>
        <taxon>Brucella/Ochrobactrum group</taxon>
        <taxon>Brucella</taxon>
    </lineage>
</organism>
<evidence type="ECO:0000256" key="4">
    <source>
        <dbReference type="ARBA" id="ARBA00022840"/>
    </source>
</evidence>
<keyword evidence="4" id="KW-0067">ATP-binding</keyword>
<reference evidence="8 9" key="1">
    <citation type="submission" date="2009-03" db="EMBL/GenBank/DDBJ databases">
        <authorList>
            <person name="Setubal J.C."/>
            <person name="Boyle S."/>
            <person name="Crasta O.R."/>
            <person name="Gillespie J.J."/>
            <person name="Kenyon R.W."/>
            <person name="Lu J."/>
            <person name="Mane S."/>
            <person name="Nagrani S."/>
            <person name="Shallom J.M."/>
            <person name="Shallom S."/>
            <person name="Shukla M."/>
            <person name="Snyder E.E."/>
            <person name="Sobral B.W."/>
            <person name="Wattam A.R."/>
            <person name="Will R."/>
            <person name="Williams K."/>
            <person name="Yoo H."/>
            <person name="Bruce D.H."/>
            <person name="Detter C."/>
            <person name="Munk C."/>
            <person name="Brettin T.S."/>
            <person name="Ficht T."/>
        </authorList>
    </citation>
    <scope>NUCLEOTIDE SEQUENCE [LARGE SCALE GENOMIC DNA]</scope>
    <source>
        <strain evidence="8 9">Cudo</strain>
    </source>
</reference>
<dbReference type="EMBL" id="ACJD01000001">
    <property type="protein sequence ID" value="EEH15373.1"/>
    <property type="molecule type" value="Genomic_DNA"/>
</dbReference>
<dbReference type="GO" id="GO:0003676">
    <property type="term" value="F:nucleic acid binding"/>
    <property type="evidence" value="ECO:0007669"/>
    <property type="project" value="InterPro"/>
</dbReference>
<comment type="caution">
    <text evidence="8">The sequence shown here is derived from an EMBL/GenBank/DDBJ whole genome shotgun (WGS) entry which is preliminary data.</text>
</comment>
<sequence length="863" mass="92951">MRHGLSRFSPKLYTLGEYVNGAGRLDNSASLMQTAKAYNAKDGKPLTSLPDLPVTRILPQLDEALAHHASAVLVAPPGAGKTTLVPLHMLGADWRGEGVIVLLEPRRLAARAAARRMAQLLGEEPGETVGYRMRLESKVSAKTRILVVTEGVFARMILDDPDLNGVAAVLFDEFHERSLDADFGLALALDVQAALRDDLKILVMSATLDGARVASLLGDAPVIESEGRAYPVDIRYRDRKADERIEDAMARAIRDALVDETGSILAFLPGQGEIERTARLLEERLPANVLLAPLYGAMEGSAQDAAIRPAPAGSRKIVLATSIAETSITIDGVRVVIDSGLARLPKYEPATGLTRLETVRTSRASADQRAGRAGRTEPGIAIRLWHQGQTASLPAFSPPEILEADLSGLVLDAAAWGVTDPATLNFLDKPPKPALAEAKALLHRLGALDEAGRLTPDGEAMRSLALPARLAHMVTEAAKRGEAQAAAELAVLLTERGLGGKDIDLETRLSRFRGDRSDRAQRARGLAKRLAANLRNQGAPAGSTVGRLLIDAYPDRIAKARGTTGQFLLANGRGGEVDPAVSLSRVPWLVVADMSGKAGRARILSAAETSEAEIRAALGGRIESGKQIVYDPEKNALRAREAVRIGAIALSEKLLAAPSGAGADEGVIAAVREHGLSILPWSKEAEILRRRLGWLYRGLGDPWPSMEDDTLLERLEDWLLPFLTGEAQLDRIPGRVLKNGLMSLVPFDLQRSVDQLAPTHFEAPTGSHVPIRYDAEEPVIAVRVQELFGLGAHPSIANGKVPLLLELLSPAHRPIQITRDLPGFWKGSWADVRSDMRGRYPKHVWPEDPANAMPTRRAKPRGT</sequence>
<evidence type="ECO:0000256" key="5">
    <source>
        <dbReference type="SAM" id="MobiDB-lite"/>
    </source>
</evidence>
<protein>
    <submittedName>
        <fullName evidence="8">ATP-dependent helicase HrpB</fullName>
    </submittedName>
</protein>
<dbReference type="Gene3D" id="3.40.50.300">
    <property type="entry name" value="P-loop containing nucleotide triphosphate hydrolases"/>
    <property type="match status" value="2"/>
</dbReference>
<dbReference type="PIRSF" id="PIRSF005496">
    <property type="entry name" value="ATP_hel_hrpB"/>
    <property type="match status" value="1"/>
</dbReference>
<dbReference type="PANTHER" id="PTHR43519">
    <property type="entry name" value="ATP-DEPENDENT RNA HELICASE HRPB"/>
    <property type="match status" value="1"/>
</dbReference>
<evidence type="ECO:0000313" key="8">
    <source>
        <dbReference type="EMBL" id="EEH15373.1"/>
    </source>
</evidence>
<dbReference type="PROSITE" id="PS51192">
    <property type="entry name" value="HELICASE_ATP_BIND_1"/>
    <property type="match status" value="1"/>
</dbReference>
<dbReference type="InterPro" id="IPR010225">
    <property type="entry name" value="HrpB"/>
</dbReference>
<gene>
    <name evidence="8" type="primary">hrpB</name>
    <name evidence="8" type="ORF">BCETI_1000304</name>
</gene>
<dbReference type="FunFam" id="3.40.50.300:FF:002125">
    <property type="entry name" value="ATP-dependent helicase HrpB"/>
    <property type="match status" value="1"/>
</dbReference>
<feature type="domain" description="Helicase C-terminal" evidence="7">
    <location>
        <begin position="252"/>
        <end position="417"/>
    </location>
</feature>
<dbReference type="InterPro" id="IPR001650">
    <property type="entry name" value="Helicase_C-like"/>
</dbReference>
<dbReference type="InterPro" id="IPR013689">
    <property type="entry name" value="RNA_helicase_ATP-dep_HrpB_C"/>
</dbReference>
<feature type="domain" description="Helicase ATP-binding" evidence="6">
    <location>
        <begin position="62"/>
        <end position="226"/>
    </location>
</feature>
<dbReference type="CDD" id="cd18791">
    <property type="entry name" value="SF2_C_RHA"/>
    <property type="match status" value="1"/>
</dbReference>
<dbReference type="Proteomes" id="UP000003678">
    <property type="component" value="Unassembled WGS sequence"/>
</dbReference>
<dbReference type="InterPro" id="IPR011545">
    <property type="entry name" value="DEAD/DEAH_box_helicase_dom"/>
</dbReference>
<dbReference type="AlphaFoldDB" id="C0G3Q8"/>
<evidence type="ECO:0000256" key="2">
    <source>
        <dbReference type="ARBA" id="ARBA00022801"/>
    </source>
</evidence>
<dbReference type="SMART" id="SM00847">
    <property type="entry name" value="HA2"/>
    <property type="match status" value="1"/>
</dbReference>
<dbReference type="PANTHER" id="PTHR43519:SF1">
    <property type="entry name" value="ATP-DEPENDENT RNA HELICASE HRPB"/>
    <property type="match status" value="1"/>
</dbReference>
<dbReference type="SMART" id="SM00487">
    <property type="entry name" value="DEXDc"/>
    <property type="match status" value="1"/>
</dbReference>
<evidence type="ECO:0000256" key="3">
    <source>
        <dbReference type="ARBA" id="ARBA00022806"/>
    </source>
</evidence>
<dbReference type="InterPro" id="IPR007502">
    <property type="entry name" value="Helicase-assoc_dom"/>
</dbReference>
<keyword evidence="1" id="KW-0547">Nucleotide-binding</keyword>
<keyword evidence="2" id="KW-0378">Hydrolase</keyword>
<dbReference type="GO" id="GO:0016787">
    <property type="term" value="F:hydrolase activity"/>
    <property type="evidence" value="ECO:0007669"/>
    <property type="project" value="UniProtKB-KW"/>
</dbReference>
<dbReference type="Pfam" id="PF04408">
    <property type="entry name" value="WHD_HA2"/>
    <property type="match status" value="1"/>
</dbReference>
<evidence type="ECO:0000259" key="6">
    <source>
        <dbReference type="PROSITE" id="PS51192"/>
    </source>
</evidence>
<proteinExistence type="predicted"/>
<dbReference type="PROSITE" id="PS51194">
    <property type="entry name" value="HELICASE_CTER"/>
    <property type="match status" value="1"/>
</dbReference>